<proteinExistence type="predicted"/>
<dbReference type="InterPro" id="IPR002078">
    <property type="entry name" value="Sigma_54_int"/>
</dbReference>
<dbReference type="SUPFAM" id="SSF46689">
    <property type="entry name" value="Homeodomain-like"/>
    <property type="match status" value="1"/>
</dbReference>
<evidence type="ECO:0000256" key="2">
    <source>
        <dbReference type="ARBA" id="ARBA00022840"/>
    </source>
</evidence>
<evidence type="ECO:0000256" key="4">
    <source>
        <dbReference type="ARBA" id="ARBA00023163"/>
    </source>
</evidence>
<dbReference type="InterPro" id="IPR027417">
    <property type="entry name" value="P-loop_NTPase"/>
</dbReference>
<dbReference type="Gene3D" id="3.40.50.300">
    <property type="entry name" value="P-loop containing nucleotide triphosphate hydrolases"/>
    <property type="match status" value="1"/>
</dbReference>
<name>A0ABS1PIK2_9ACTN</name>
<dbReference type="Gene3D" id="3.30.450.40">
    <property type="match status" value="1"/>
</dbReference>
<dbReference type="Gene3D" id="1.10.8.60">
    <property type="match status" value="1"/>
</dbReference>
<dbReference type="RefSeq" id="WP_201848570.1">
    <property type="nucleotide sequence ID" value="NZ_JAERRG010000001.1"/>
</dbReference>
<organism evidence="6 7">
    <name type="scientific">Streptomyces endocoffeicus</name>
    <dbReference type="NCBI Taxonomy" id="2898945"/>
    <lineage>
        <taxon>Bacteria</taxon>
        <taxon>Bacillati</taxon>
        <taxon>Actinomycetota</taxon>
        <taxon>Actinomycetes</taxon>
        <taxon>Kitasatosporales</taxon>
        <taxon>Streptomycetaceae</taxon>
        <taxon>Streptomyces</taxon>
    </lineage>
</organism>
<dbReference type="PROSITE" id="PS50045">
    <property type="entry name" value="SIGMA54_INTERACT_4"/>
    <property type="match status" value="1"/>
</dbReference>
<dbReference type="InterPro" id="IPR029016">
    <property type="entry name" value="GAF-like_dom_sf"/>
</dbReference>
<protein>
    <recommendedName>
        <fullName evidence="5">Sigma-54 factor interaction domain-containing protein</fullName>
    </recommendedName>
</protein>
<feature type="domain" description="Sigma-54 factor interaction" evidence="5">
    <location>
        <begin position="461"/>
        <end position="520"/>
    </location>
</feature>
<keyword evidence="2" id="KW-0067">ATP-binding</keyword>
<evidence type="ECO:0000256" key="3">
    <source>
        <dbReference type="ARBA" id="ARBA00023015"/>
    </source>
</evidence>
<keyword evidence="3" id="KW-0805">Transcription regulation</keyword>
<evidence type="ECO:0000259" key="5">
    <source>
        <dbReference type="PROSITE" id="PS50045"/>
    </source>
</evidence>
<gene>
    <name evidence="6" type="ORF">JK364_07375</name>
</gene>
<keyword evidence="1" id="KW-0547">Nucleotide-binding</keyword>
<sequence length="595" mass="64691">MVSAASSPWRISSAPHHTAEIRELFLSHATDDLSALRPVIARSWRRSRAAGVDSEADRGYIDEGRVDERTMLITEPHLRKLDEVAEDIGGHVSLSSPNGALANPAFLREDVDFPPGYSLLEASCGSNGEGVALEEGRAVWLSPGEHFREDMRGNWCFASLIRDPFHNRVRAVVGLTLPAARVQRLDPSSTLLMLEGVTSRIEREIETRMSSRERTLLREYLTISRRRGKAAVVVTDGKHSFMNSAATASLEGADLSVVTGYAKSVMSSGHGTSVEVMLAGFGAASIEVSPVDLSASGFGAVAVVRPHAARRSRTLDAPTVSQHDPSSSADQLLERLDGQSLSLQKAVASARTAVEQCRSVAIIGEPGSGKTRLAEAIAGVRGDVIRIDARATDARTRIDEAREHVTESELVLLIAHADELSPTDSRDVAARLRGGVHHTVIFTAASVTDATRAIADAGGALEIKLAPLRRRREDIPLLAHAIASEIGDRRLSRRLVATLTNSDWPGNIAQLRQVVSDAVERSRGIEVSDDDLPVSFHRMLTKGRLSRLEDAELVEIRGALREAKGNRRLAAEILEIGRSTFYRRMDYFRSRGFDL</sequence>
<dbReference type="Gene3D" id="1.10.10.60">
    <property type="entry name" value="Homeodomain-like"/>
    <property type="match status" value="1"/>
</dbReference>
<dbReference type="PANTHER" id="PTHR32071">
    <property type="entry name" value="TRANSCRIPTIONAL REGULATORY PROTEIN"/>
    <property type="match status" value="1"/>
</dbReference>
<dbReference type="Proteomes" id="UP000621510">
    <property type="component" value="Unassembled WGS sequence"/>
</dbReference>
<dbReference type="SUPFAM" id="SSF52540">
    <property type="entry name" value="P-loop containing nucleoside triphosphate hydrolases"/>
    <property type="match status" value="1"/>
</dbReference>
<accession>A0ABS1PIK2</accession>
<evidence type="ECO:0000313" key="7">
    <source>
        <dbReference type="Proteomes" id="UP000621510"/>
    </source>
</evidence>
<comment type="caution">
    <text evidence="6">The sequence shown here is derived from an EMBL/GenBank/DDBJ whole genome shotgun (WGS) entry which is preliminary data.</text>
</comment>
<dbReference type="Pfam" id="PF02954">
    <property type="entry name" value="HTH_8"/>
    <property type="match status" value="1"/>
</dbReference>
<evidence type="ECO:0000313" key="6">
    <source>
        <dbReference type="EMBL" id="MBL1112228.1"/>
    </source>
</evidence>
<reference evidence="6 7" key="1">
    <citation type="submission" date="2021-01" db="EMBL/GenBank/DDBJ databases">
        <title>WGS of actinomycetes isolated from Thailand.</title>
        <authorList>
            <person name="Thawai C."/>
        </authorList>
    </citation>
    <scope>NUCLEOTIDE SEQUENCE [LARGE SCALE GENOMIC DNA]</scope>
    <source>
        <strain evidence="6 7">CA3R110</strain>
    </source>
</reference>
<keyword evidence="4" id="KW-0804">Transcription</keyword>
<keyword evidence="7" id="KW-1185">Reference proteome</keyword>
<dbReference type="InterPro" id="IPR002197">
    <property type="entry name" value="HTH_Fis"/>
</dbReference>
<evidence type="ECO:0000256" key="1">
    <source>
        <dbReference type="ARBA" id="ARBA00022741"/>
    </source>
</evidence>
<dbReference type="InterPro" id="IPR009057">
    <property type="entry name" value="Homeodomain-like_sf"/>
</dbReference>
<dbReference type="Pfam" id="PF25601">
    <property type="entry name" value="AAA_lid_14"/>
    <property type="match status" value="1"/>
</dbReference>
<dbReference type="EMBL" id="JAERRG010000001">
    <property type="protein sequence ID" value="MBL1112228.1"/>
    <property type="molecule type" value="Genomic_DNA"/>
</dbReference>
<dbReference type="InterPro" id="IPR058031">
    <property type="entry name" value="AAA_lid_NorR"/>
</dbReference>